<organism evidence="1 2">
    <name type="scientific">Psychrilyobacter piezotolerans</name>
    <dbReference type="NCBI Taxonomy" id="2293438"/>
    <lineage>
        <taxon>Bacteria</taxon>
        <taxon>Fusobacteriati</taxon>
        <taxon>Fusobacteriota</taxon>
        <taxon>Fusobacteriia</taxon>
        <taxon>Fusobacteriales</taxon>
        <taxon>Fusobacteriaceae</taxon>
        <taxon>Psychrilyobacter</taxon>
    </lineage>
</organism>
<evidence type="ECO:0000313" key="1">
    <source>
        <dbReference type="EMBL" id="REI40666.1"/>
    </source>
</evidence>
<dbReference type="InterPro" id="IPR016193">
    <property type="entry name" value="Cytidine_deaminase-like"/>
</dbReference>
<evidence type="ECO:0000313" key="2">
    <source>
        <dbReference type="Proteomes" id="UP000263486"/>
    </source>
</evidence>
<dbReference type="Gene3D" id="3.40.140.30">
    <property type="entry name" value="Hypothetical protein TM1506"/>
    <property type="match status" value="1"/>
</dbReference>
<dbReference type="Proteomes" id="UP000263486">
    <property type="component" value="Unassembled WGS sequence"/>
</dbReference>
<comment type="caution">
    <text evidence="1">The sequence shown here is derived from an EMBL/GenBank/DDBJ whole genome shotgun (WGS) entry which is preliminary data.</text>
</comment>
<reference evidence="1 2" key="1">
    <citation type="submission" date="2018-08" db="EMBL/GenBank/DDBJ databases">
        <title>Draft genome sequence of Psychrilyobacter sp. strain SD5 isolated from Black Sea water.</title>
        <authorList>
            <person name="Yadav S."/>
            <person name="Villanueva L."/>
            <person name="Damste J.S.S."/>
        </authorList>
    </citation>
    <scope>NUCLEOTIDE SEQUENCE [LARGE SCALE GENOMIC DNA]</scope>
    <source>
        <strain evidence="1 2">SD5</strain>
    </source>
</reference>
<sequence>MDIERAIKLIEKSDTVFAAVKDRKVIFVSEERGIKPALEFFFLGKETTQGSSVADRIIGKGAAMVLSLCCCKELYGGVISRDALASLKKGGQTVQWGTVVPYIINRRGDGMCPLEKLLSNTEDPQVGLDIIKKFLMKLGGK</sequence>
<keyword evidence="2" id="KW-1185">Reference proteome</keyword>
<dbReference type="InterPro" id="IPR037081">
    <property type="entry name" value="Hyp_TM1506"/>
</dbReference>
<accession>A0ABX9KGB8</accession>
<dbReference type="EMBL" id="QUAJ01000017">
    <property type="protein sequence ID" value="REI40666.1"/>
    <property type="molecule type" value="Genomic_DNA"/>
</dbReference>
<proteinExistence type="predicted"/>
<protein>
    <submittedName>
        <fullName evidence="1">DUF1893 domain-containing protein</fullName>
    </submittedName>
</protein>
<dbReference type="SUPFAM" id="SSF53927">
    <property type="entry name" value="Cytidine deaminase-like"/>
    <property type="match status" value="1"/>
</dbReference>
<dbReference type="RefSeq" id="WP_114642765.1">
    <property type="nucleotide sequence ID" value="NZ_JAACIO010000025.1"/>
</dbReference>
<gene>
    <name evidence="1" type="ORF">DYH56_10195</name>
</gene>
<dbReference type="Pfam" id="PF08973">
    <property type="entry name" value="TM1506"/>
    <property type="match status" value="1"/>
</dbReference>
<name>A0ABX9KGB8_9FUSO</name>
<dbReference type="InterPro" id="IPR015067">
    <property type="entry name" value="DUF1893_TM1506-like"/>
</dbReference>